<dbReference type="EMBL" id="BMAW01028150">
    <property type="protein sequence ID" value="GFU05925.1"/>
    <property type="molecule type" value="Genomic_DNA"/>
</dbReference>
<dbReference type="AlphaFoldDB" id="A0A8X6QBI8"/>
<name>A0A8X6QBI8_NEPPI</name>
<evidence type="ECO:0000256" key="1">
    <source>
        <dbReference type="SAM" id="MobiDB-lite"/>
    </source>
</evidence>
<protein>
    <submittedName>
        <fullName evidence="2">Uncharacterized protein</fullName>
    </submittedName>
</protein>
<evidence type="ECO:0000313" key="3">
    <source>
        <dbReference type="Proteomes" id="UP000887013"/>
    </source>
</evidence>
<organism evidence="2 3">
    <name type="scientific">Nephila pilipes</name>
    <name type="common">Giant wood spider</name>
    <name type="synonym">Nephila maculata</name>
    <dbReference type="NCBI Taxonomy" id="299642"/>
    <lineage>
        <taxon>Eukaryota</taxon>
        <taxon>Metazoa</taxon>
        <taxon>Ecdysozoa</taxon>
        <taxon>Arthropoda</taxon>
        <taxon>Chelicerata</taxon>
        <taxon>Arachnida</taxon>
        <taxon>Araneae</taxon>
        <taxon>Araneomorphae</taxon>
        <taxon>Entelegynae</taxon>
        <taxon>Araneoidea</taxon>
        <taxon>Nephilidae</taxon>
        <taxon>Nephila</taxon>
    </lineage>
</organism>
<sequence>MEDAKLQKSLKPNGGIFNLDPEGCLHEESNVEKLGRGQCVDLSLCKIFALMCGGSFASPRSAADKASRTEQLRLRQISHGDDM</sequence>
<keyword evidence="3" id="KW-1185">Reference proteome</keyword>
<comment type="caution">
    <text evidence="2">The sequence shown here is derived from an EMBL/GenBank/DDBJ whole genome shotgun (WGS) entry which is preliminary data.</text>
</comment>
<feature type="compositionally biased region" description="Basic and acidic residues" evidence="1">
    <location>
        <begin position="62"/>
        <end position="83"/>
    </location>
</feature>
<accession>A0A8X6QBI8</accession>
<proteinExistence type="predicted"/>
<dbReference type="Proteomes" id="UP000887013">
    <property type="component" value="Unassembled WGS sequence"/>
</dbReference>
<evidence type="ECO:0000313" key="2">
    <source>
        <dbReference type="EMBL" id="GFU05925.1"/>
    </source>
</evidence>
<feature type="region of interest" description="Disordered" evidence="1">
    <location>
        <begin position="58"/>
        <end position="83"/>
    </location>
</feature>
<reference evidence="2" key="1">
    <citation type="submission" date="2020-08" db="EMBL/GenBank/DDBJ databases">
        <title>Multicomponent nature underlies the extraordinary mechanical properties of spider dragline silk.</title>
        <authorList>
            <person name="Kono N."/>
            <person name="Nakamura H."/>
            <person name="Mori M."/>
            <person name="Yoshida Y."/>
            <person name="Ohtoshi R."/>
            <person name="Malay A.D."/>
            <person name="Moran D.A.P."/>
            <person name="Tomita M."/>
            <person name="Numata K."/>
            <person name="Arakawa K."/>
        </authorList>
    </citation>
    <scope>NUCLEOTIDE SEQUENCE</scope>
</reference>
<gene>
    <name evidence="2" type="ORF">NPIL_565271</name>
</gene>